<evidence type="ECO:0000256" key="1">
    <source>
        <dbReference type="SAM" id="MobiDB-lite"/>
    </source>
</evidence>
<comment type="caution">
    <text evidence="3">The sequence shown here is derived from an EMBL/GenBank/DDBJ whole genome shotgun (WGS) entry which is preliminary data.</text>
</comment>
<dbReference type="EMBL" id="JASCZI010000738">
    <property type="protein sequence ID" value="MED6113192.1"/>
    <property type="molecule type" value="Genomic_DNA"/>
</dbReference>
<proteinExistence type="predicted"/>
<name>A0ABU6QMG2_9FABA</name>
<evidence type="ECO:0000256" key="2">
    <source>
        <dbReference type="SAM" id="SignalP"/>
    </source>
</evidence>
<dbReference type="Proteomes" id="UP001341840">
    <property type="component" value="Unassembled WGS sequence"/>
</dbReference>
<evidence type="ECO:0000313" key="4">
    <source>
        <dbReference type="Proteomes" id="UP001341840"/>
    </source>
</evidence>
<organism evidence="3 4">
    <name type="scientific">Stylosanthes scabra</name>
    <dbReference type="NCBI Taxonomy" id="79078"/>
    <lineage>
        <taxon>Eukaryota</taxon>
        <taxon>Viridiplantae</taxon>
        <taxon>Streptophyta</taxon>
        <taxon>Embryophyta</taxon>
        <taxon>Tracheophyta</taxon>
        <taxon>Spermatophyta</taxon>
        <taxon>Magnoliopsida</taxon>
        <taxon>eudicotyledons</taxon>
        <taxon>Gunneridae</taxon>
        <taxon>Pentapetalae</taxon>
        <taxon>rosids</taxon>
        <taxon>fabids</taxon>
        <taxon>Fabales</taxon>
        <taxon>Fabaceae</taxon>
        <taxon>Papilionoideae</taxon>
        <taxon>50 kb inversion clade</taxon>
        <taxon>dalbergioids sensu lato</taxon>
        <taxon>Dalbergieae</taxon>
        <taxon>Pterocarpus clade</taxon>
        <taxon>Stylosanthes</taxon>
    </lineage>
</organism>
<feature type="signal peptide" evidence="2">
    <location>
        <begin position="1"/>
        <end position="28"/>
    </location>
</feature>
<gene>
    <name evidence="3" type="ORF">PIB30_068586</name>
</gene>
<keyword evidence="2" id="KW-0732">Signal</keyword>
<sequence>MARTPLFTSLSLFFTLFLCTTPFDVVLGSKGSLEWLKVPHAEFANSVKEVIGVLHSVTSVLRLQSEFVRKDGGYVDDPHLSSAVSACLELMELSSDELNRVVSIIESPKASECPFQVPPPAVPRASRGGPSSLSSAEQSHHRKSSTPAISPEHWHPPWGQS</sequence>
<feature type="chain" id="PRO_5047062789" evidence="2">
    <location>
        <begin position="29"/>
        <end position="161"/>
    </location>
</feature>
<keyword evidence="4" id="KW-1185">Reference proteome</keyword>
<accession>A0ABU6QMG2</accession>
<reference evidence="3 4" key="1">
    <citation type="journal article" date="2023" name="Plants (Basel)">
        <title>Bridging the Gap: Combining Genomics and Transcriptomics Approaches to Understand Stylosanthes scabra, an Orphan Legume from the Brazilian Caatinga.</title>
        <authorList>
            <person name="Ferreira-Neto J.R.C."/>
            <person name="da Silva M.D."/>
            <person name="Binneck E."/>
            <person name="de Melo N.F."/>
            <person name="da Silva R.H."/>
            <person name="de Melo A.L.T.M."/>
            <person name="Pandolfi V."/>
            <person name="Bustamante F.O."/>
            <person name="Brasileiro-Vidal A.C."/>
            <person name="Benko-Iseppon A.M."/>
        </authorList>
    </citation>
    <scope>NUCLEOTIDE SEQUENCE [LARGE SCALE GENOMIC DNA]</scope>
    <source>
        <tissue evidence="3">Leaves</tissue>
    </source>
</reference>
<feature type="region of interest" description="Disordered" evidence="1">
    <location>
        <begin position="114"/>
        <end position="161"/>
    </location>
</feature>
<evidence type="ECO:0000313" key="3">
    <source>
        <dbReference type="EMBL" id="MED6113192.1"/>
    </source>
</evidence>
<protein>
    <submittedName>
        <fullName evidence="3">Uncharacterized protein</fullName>
    </submittedName>
</protein>